<dbReference type="InterPro" id="IPR014044">
    <property type="entry name" value="CAP_dom"/>
</dbReference>
<keyword evidence="3" id="KW-1185">Reference proteome</keyword>
<proteinExistence type="predicted"/>
<evidence type="ECO:0000313" key="3">
    <source>
        <dbReference type="Proteomes" id="UP000245119"/>
    </source>
</evidence>
<feature type="domain" description="SCP" evidence="1">
    <location>
        <begin position="12"/>
        <end position="109"/>
    </location>
</feature>
<dbReference type="EMBL" id="PZQS01000003">
    <property type="protein sequence ID" value="PVD34853.1"/>
    <property type="molecule type" value="Genomic_DNA"/>
</dbReference>
<dbReference type="Pfam" id="PF00188">
    <property type="entry name" value="CAP"/>
    <property type="match status" value="1"/>
</dbReference>
<gene>
    <name evidence="2" type="ORF">C0Q70_06132</name>
</gene>
<comment type="caution">
    <text evidence="2">The sequence shown here is derived from an EMBL/GenBank/DDBJ whole genome shotgun (WGS) entry which is preliminary data.</text>
</comment>
<dbReference type="Gene3D" id="3.40.33.10">
    <property type="entry name" value="CAP"/>
    <property type="match status" value="1"/>
</dbReference>
<organism evidence="2 3">
    <name type="scientific">Pomacea canaliculata</name>
    <name type="common">Golden apple snail</name>
    <dbReference type="NCBI Taxonomy" id="400727"/>
    <lineage>
        <taxon>Eukaryota</taxon>
        <taxon>Metazoa</taxon>
        <taxon>Spiralia</taxon>
        <taxon>Lophotrochozoa</taxon>
        <taxon>Mollusca</taxon>
        <taxon>Gastropoda</taxon>
        <taxon>Caenogastropoda</taxon>
        <taxon>Architaenioglossa</taxon>
        <taxon>Ampullarioidea</taxon>
        <taxon>Ampullariidae</taxon>
        <taxon>Pomacea</taxon>
    </lineage>
</organism>
<dbReference type="SUPFAM" id="SSF55797">
    <property type="entry name" value="PR-1-like"/>
    <property type="match status" value="1"/>
</dbReference>
<evidence type="ECO:0000259" key="1">
    <source>
        <dbReference type="Pfam" id="PF00188"/>
    </source>
</evidence>
<dbReference type="Proteomes" id="UP000245119">
    <property type="component" value="Linkage Group LG3"/>
</dbReference>
<accession>A0A2T7PN58</accession>
<dbReference type="OrthoDB" id="414826at2759"/>
<dbReference type="InterPro" id="IPR035940">
    <property type="entry name" value="CAP_sf"/>
</dbReference>
<dbReference type="AlphaFoldDB" id="A0A2T7PN58"/>
<name>A0A2T7PN58_POMCA</name>
<protein>
    <recommendedName>
        <fullName evidence="1">SCP domain-containing protein</fullName>
    </recommendedName>
</protein>
<reference evidence="2 3" key="1">
    <citation type="submission" date="2018-04" db="EMBL/GenBank/DDBJ databases">
        <title>The genome of golden apple snail Pomacea canaliculata provides insight into stress tolerance and invasive adaptation.</title>
        <authorList>
            <person name="Liu C."/>
            <person name="Liu B."/>
            <person name="Ren Y."/>
            <person name="Zhang Y."/>
            <person name="Wang H."/>
            <person name="Li S."/>
            <person name="Jiang F."/>
            <person name="Yin L."/>
            <person name="Zhang G."/>
            <person name="Qian W."/>
            <person name="Fan W."/>
        </authorList>
    </citation>
    <scope>NUCLEOTIDE SEQUENCE [LARGE SCALE GENOMIC DNA]</scope>
    <source>
        <strain evidence="2">SZHN2017</strain>
        <tissue evidence="2">Muscle</tissue>
    </source>
</reference>
<sequence length="116" mass="13354">MLGNLLIGQKGWDAELEEWAKWVISCNANYPGPQHSFTNFYRFGSEMSVKDVVSAWRQEGRQPFLERGCRTPLDRTRCNRNTNMMQPRLTSMACAALQCSSMRQLVCIYDNIGDRV</sequence>
<evidence type="ECO:0000313" key="2">
    <source>
        <dbReference type="EMBL" id="PVD34853.1"/>
    </source>
</evidence>